<comment type="subcellular location">
    <subcellularLocation>
        <location evidence="1">Membrane</location>
        <topology evidence="1">Single-pass type IV membrane protein</topology>
    </subcellularLocation>
</comment>
<sequence length="235" mass="26396">MSTEVERIDGEIQDILRALRNGFQKLDKITDSNRQLGELEKLTVKMKKCKLLIREFDSAIEDAEIRNLPEVNWQLVEKKQLMVGDLTLFLCRLVDSYKMSIGNKKDKGIFDMGSGASDHSSGYNLEVASAMSNSELIYAGKKGWMRLTKLSNILKRLIVVVEQTIEVGGQSAATLKAQTEHLGRIVDEMDTAQFSIKKASRKAKELGRKVATDKCFMLFLFMIICGGIVIMLVKV</sequence>
<name>A0A6V7PS83_ANACO</name>
<gene>
    <name evidence="8" type="ORF">CB5_LOCUS16945</name>
</gene>
<evidence type="ECO:0000313" key="8">
    <source>
        <dbReference type="EMBL" id="CAD1833734.1"/>
    </source>
</evidence>
<dbReference type="GO" id="GO:0031902">
    <property type="term" value="C:late endosome membrane"/>
    <property type="evidence" value="ECO:0007669"/>
    <property type="project" value="TreeGrafter"/>
</dbReference>
<keyword evidence="6 7" id="KW-0472">Membrane</keyword>
<evidence type="ECO:0000256" key="6">
    <source>
        <dbReference type="ARBA" id="ARBA00023136"/>
    </source>
</evidence>
<keyword evidence="2" id="KW-0813">Transport</keyword>
<evidence type="ECO:0000256" key="2">
    <source>
        <dbReference type="ARBA" id="ARBA00022448"/>
    </source>
</evidence>
<dbReference type="PANTHER" id="PTHR21230">
    <property type="entry name" value="VESICLE TRANSPORT V-SNARE PROTEIN VTI1-RELATED"/>
    <property type="match status" value="1"/>
</dbReference>
<dbReference type="GO" id="GO:0000149">
    <property type="term" value="F:SNARE binding"/>
    <property type="evidence" value="ECO:0007669"/>
    <property type="project" value="TreeGrafter"/>
</dbReference>
<evidence type="ECO:0000256" key="7">
    <source>
        <dbReference type="SAM" id="Phobius"/>
    </source>
</evidence>
<proteinExistence type="predicted"/>
<dbReference type="GO" id="GO:0015031">
    <property type="term" value="P:protein transport"/>
    <property type="evidence" value="ECO:0007669"/>
    <property type="project" value="UniProtKB-KW"/>
</dbReference>
<dbReference type="GO" id="GO:0005789">
    <property type="term" value="C:endoplasmic reticulum membrane"/>
    <property type="evidence" value="ECO:0007669"/>
    <property type="project" value="TreeGrafter"/>
</dbReference>
<dbReference type="SUPFAM" id="SSF58038">
    <property type="entry name" value="SNARE fusion complex"/>
    <property type="match status" value="1"/>
</dbReference>
<evidence type="ECO:0000256" key="3">
    <source>
        <dbReference type="ARBA" id="ARBA00022692"/>
    </source>
</evidence>
<dbReference type="GO" id="GO:0006906">
    <property type="term" value="P:vesicle fusion"/>
    <property type="evidence" value="ECO:0007669"/>
    <property type="project" value="TreeGrafter"/>
</dbReference>
<evidence type="ECO:0000256" key="5">
    <source>
        <dbReference type="ARBA" id="ARBA00022989"/>
    </source>
</evidence>
<accession>A0A6V7PS83</accession>
<protein>
    <submittedName>
        <fullName evidence="8">Uncharacterized protein</fullName>
    </submittedName>
</protein>
<keyword evidence="5 7" id="KW-1133">Transmembrane helix</keyword>
<dbReference type="Gene3D" id="1.20.5.110">
    <property type="match status" value="1"/>
</dbReference>
<dbReference type="EMBL" id="LR862151">
    <property type="protein sequence ID" value="CAD1833734.1"/>
    <property type="molecule type" value="Genomic_DNA"/>
</dbReference>
<evidence type="ECO:0000256" key="4">
    <source>
        <dbReference type="ARBA" id="ARBA00022927"/>
    </source>
</evidence>
<dbReference type="PANTHER" id="PTHR21230:SF79">
    <property type="entry name" value="T-SNARE COILED-COIL HOMOLOGY DOMAIN-CONTAINING PROTEIN"/>
    <property type="match status" value="1"/>
</dbReference>
<keyword evidence="4" id="KW-0653">Protein transport</keyword>
<reference evidence="8" key="1">
    <citation type="submission" date="2020-07" db="EMBL/GenBank/DDBJ databases">
        <authorList>
            <person name="Lin J."/>
        </authorList>
    </citation>
    <scope>NUCLEOTIDE SEQUENCE</scope>
</reference>
<dbReference type="AlphaFoldDB" id="A0A6V7PS83"/>
<dbReference type="GO" id="GO:0012507">
    <property type="term" value="C:ER to Golgi transport vesicle membrane"/>
    <property type="evidence" value="ECO:0007669"/>
    <property type="project" value="TreeGrafter"/>
</dbReference>
<dbReference type="GO" id="GO:0031201">
    <property type="term" value="C:SNARE complex"/>
    <property type="evidence" value="ECO:0007669"/>
    <property type="project" value="TreeGrafter"/>
</dbReference>
<keyword evidence="3 7" id="KW-0812">Transmembrane</keyword>
<evidence type="ECO:0000256" key="1">
    <source>
        <dbReference type="ARBA" id="ARBA00004211"/>
    </source>
</evidence>
<organism evidence="8">
    <name type="scientific">Ananas comosus var. bracteatus</name>
    <name type="common">red pineapple</name>
    <dbReference type="NCBI Taxonomy" id="296719"/>
    <lineage>
        <taxon>Eukaryota</taxon>
        <taxon>Viridiplantae</taxon>
        <taxon>Streptophyta</taxon>
        <taxon>Embryophyta</taxon>
        <taxon>Tracheophyta</taxon>
        <taxon>Spermatophyta</taxon>
        <taxon>Magnoliopsida</taxon>
        <taxon>Liliopsida</taxon>
        <taxon>Poales</taxon>
        <taxon>Bromeliaceae</taxon>
        <taxon>Bromelioideae</taxon>
        <taxon>Ananas</taxon>
    </lineage>
</organism>
<dbReference type="GO" id="GO:0005484">
    <property type="term" value="F:SNAP receptor activity"/>
    <property type="evidence" value="ECO:0007669"/>
    <property type="project" value="TreeGrafter"/>
</dbReference>
<dbReference type="GO" id="GO:0005794">
    <property type="term" value="C:Golgi apparatus"/>
    <property type="evidence" value="ECO:0007669"/>
    <property type="project" value="TreeGrafter"/>
</dbReference>
<feature type="transmembrane region" description="Helical" evidence="7">
    <location>
        <begin position="216"/>
        <end position="233"/>
    </location>
</feature>